<dbReference type="EMBL" id="BARV01008899">
    <property type="protein sequence ID" value="GAI09654.1"/>
    <property type="molecule type" value="Genomic_DNA"/>
</dbReference>
<dbReference type="GO" id="GO:0004633">
    <property type="term" value="F:phosphopantothenoylcysteine decarboxylase activity"/>
    <property type="evidence" value="ECO:0007669"/>
    <property type="project" value="TreeGrafter"/>
</dbReference>
<dbReference type="Pfam" id="PF02441">
    <property type="entry name" value="Flavoprotein"/>
    <property type="match status" value="1"/>
</dbReference>
<dbReference type="GO" id="GO:0015937">
    <property type="term" value="P:coenzyme A biosynthetic process"/>
    <property type="evidence" value="ECO:0007669"/>
    <property type="project" value="TreeGrafter"/>
</dbReference>
<dbReference type="PANTHER" id="PTHR14359">
    <property type="entry name" value="HOMO-OLIGOMERIC FLAVIN CONTAINING CYS DECARBOXYLASE FAMILY"/>
    <property type="match status" value="1"/>
</dbReference>
<organism evidence="2">
    <name type="scientific">marine sediment metagenome</name>
    <dbReference type="NCBI Taxonomy" id="412755"/>
    <lineage>
        <taxon>unclassified sequences</taxon>
        <taxon>metagenomes</taxon>
        <taxon>ecological metagenomes</taxon>
    </lineage>
</organism>
<dbReference type="InterPro" id="IPR036551">
    <property type="entry name" value="Flavin_trans-like"/>
</dbReference>
<reference evidence="2" key="1">
    <citation type="journal article" date="2014" name="Front. Microbiol.">
        <title>High frequency of phylogenetically diverse reductive dehalogenase-homologous genes in deep subseafloor sedimentary metagenomes.</title>
        <authorList>
            <person name="Kawai M."/>
            <person name="Futagami T."/>
            <person name="Toyoda A."/>
            <person name="Takaki Y."/>
            <person name="Nishi S."/>
            <person name="Hori S."/>
            <person name="Arai W."/>
            <person name="Tsubouchi T."/>
            <person name="Morono Y."/>
            <person name="Uchiyama I."/>
            <person name="Ito T."/>
            <person name="Fujiyama A."/>
            <person name="Inagaki F."/>
            <person name="Takami H."/>
        </authorList>
    </citation>
    <scope>NUCLEOTIDE SEQUENCE</scope>
    <source>
        <strain evidence="2">Expedition CK06-06</strain>
    </source>
</reference>
<gene>
    <name evidence="2" type="ORF">S06H3_17743</name>
</gene>
<dbReference type="GO" id="GO:0071513">
    <property type="term" value="C:phosphopantothenoylcysteine decarboxylase complex"/>
    <property type="evidence" value="ECO:0007669"/>
    <property type="project" value="TreeGrafter"/>
</dbReference>
<dbReference type="GO" id="GO:0010181">
    <property type="term" value="F:FMN binding"/>
    <property type="evidence" value="ECO:0007669"/>
    <property type="project" value="TreeGrafter"/>
</dbReference>
<dbReference type="SUPFAM" id="SSF52507">
    <property type="entry name" value="Homo-oligomeric flavin-containing Cys decarboxylases, HFCD"/>
    <property type="match status" value="1"/>
</dbReference>
<feature type="domain" description="Flavoprotein" evidence="1">
    <location>
        <begin position="6"/>
        <end position="181"/>
    </location>
</feature>
<dbReference type="Gene3D" id="3.40.50.1950">
    <property type="entry name" value="Flavin prenyltransferase-like"/>
    <property type="match status" value="1"/>
</dbReference>
<dbReference type="PANTHER" id="PTHR14359:SF6">
    <property type="entry name" value="PHOSPHOPANTOTHENOYLCYSTEINE DECARBOXYLASE"/>
    <property type="match status" value="1"/>
</dbReference>
<evidence type="ECO:0000259" key="1">
    <source>
        <dbReference type="Pfam" id="PF02441"/>
    </source>
</evidence>
<accession>X1MTD0</accession>
<proteinExistence type="predicted"/>
<sequence length="193" mass="20390">MLDNLNILLGVSGGIAAYKAVDLAGRLTAAGARVNTVMTENACRLVGPKSFEAVTCSAVFTSLWSTPEEYKIGHIALVDRADIVVVAPATANIIGKIANGICDDLLSTTLCAAWRLIKSGAALLAPAMNNNMWNNPAVQRNVKTVKERGFQLIGPVEGRLACGTEGIGRMSEPQDILEAVEKIAAEIKTKKAK</sequence>
<protein>
    <recommendedName>
        <fullName evidence="1">Flavoprotein domain-containing protein</fullName>
    </recommendedName>
</protein>
<dbReference type="InterPro" id="IPR003382">
    <property type="entry name" value="Flavoprotein"/>
</dbReference>
<evidence type="ECO:0000313" key="2">
    <source>
        <dbReference type="EMBL" id="GAI09654.1"/>
    </source>
</evidence>
<dbReference type="AlphaFoldDB" id="X1MTD0"/>
<name>X1MTD0_9ZZZZ</name>
<comment type="caution">
    <text evidence="2">The sequence shown here is derived from an EMBL/GenBank/DDBJ whole genome shotgun (WGS) entry which is preliminary data.</text>
</comment>